<dbReference type="CDD" id="cd00093">
    <property type="entry name" value="HTH_XRE"/>
    <property type="match status" value="1"/>
</dbReference>
<dbReference type="SUPFAM" id="SSF47413">
    <property type="entry name" value="lambda repressor-like DNA-binding domains"/>
    <property type="match status" value="1"/>
</dbReference>
<protein>
    <submittedName>
        <fullName evidence="3">Helix-turn-helix domain-containing protein</fullName>
    </submittedName>
</protein>
<feature type="domain" description="HTH cro/C1-type" evidence="2">
    <location>
        <begin position="46"/>
        <end position="82"/>
    </location>
</feature>
<proteinExistence type="predicted"/>
<keyword evidence="4" id="KW-1185">Reference proteome</keyword>
<dbReference type="AlphaFoldDB" id="A0A239AS94"/>
<dbReference type="Pfam" id="PF19054">
    <property type="entry name" value="DUF5753"/>
    <property type="match status" value="1"/>
</dbReference>
<dbReference type="GO" id="GO:0003677">
    <property type="term" value="F:DNA binding"/>
    <property type="evidence" value="ECO:0007669"/>
    <property type="project" value="InterPro"/>
</dbReference>
<dbReference type="InterPro" id="IPR043917">
    <property type="entry name" value="DUF5753"/>
</dbReference>
<evidence type="ECO:0000313" key="4">
    <source>
        <dbReference type="Proteomes" id="UP000198420"/>
    </source>
</evidence>
<accession>A0A239AS94</accession>
<dbReference type="Gene3D" id="1.10.260.40">
    <property type="entry name" value="lambda repressor-like DNA-binding domains"/>
    <property type="match status" value="1"/>
</dbReference>
<dbReference type="SMART" id="SM00530">
    <property type="entry name" value="HTH_XRE"/>
    <property type="match status" value="1"/>
</dbReference>
<dbReference type="InterPro" id="IPR001387">
    <property type="entry name" value="Cro/C1-type_HTH"/>
</dbReference>
<sequence length="296" mass="33256">MPQQGGRQRKIEFRTGTFPREADDMSPRRQRRPSESPALIAFGRQMRRMREVRDVKQETIAHVTKVSGPQVSKIENGKKRATRAFVVAVDEHLEAGGSLIGLWEDPNKDGHPVPIWFDWPRIEADAAMLITYQHSVIPGLVQTPAYALAILHGNQEAANARIDRQKILKDPRDDELPPPLYVVLIDEQALYRLVGTGETMREQLEHLIEMSSWPNITIQVLLGSGEHDGNMGAFVVATMADRSEVAYIETAIRPLTTDDPADLSAVARTLVALRSQALTEQMSRELIRKVAQEKWS</sequence>
<feature type="region of interest" description="Disordered" evidence="1">
    <location>
        <begin position="1"/>
        <end position="37"/>
    </location>
</feature>
<gene>
    <name evidence="3" type="ORF">SAMN06265355_109157</name>
</gene>
<dbReference type="EMBL" id="FZNP01000009">
    <property type="protein sequence ID" value="SNR98172.1"/>
    <property type="molecule type" value="Genomic_DNA"/>
</dbReference>
<evidence type="ECO:0000313" key="3">
    <source>
        <dbReference type="EMBL" id="SNR98172.1"/>
    </source>
</evidence>
<dbReference type="Proteomes" id="UP000198420">
    <property type="component" value="Unassembled WGS sequence"/>
</dbReference>
<evidence type="ECO:0000259" key="2">
    <source>
        <dbReference type="PROSITE" id="PS50943"/>
    </source>
</evidence>
<reference evidence="4" key="1">
    <citation type="submission" date="2017-06" db="EMBL/GenBank/DDBJ databases">
        <authorList>
            <person name="Varghese N."/>
            <person name="Submissions S."/>
        </authorList>
    </citation>
    <scope>NUCLEOTIDE SEQUENCE [LARGE SCALE GENOMIC DNA]</scope>
    <source>
        <strain evidence="4">DSM 44485</strain>
    </source>
</reference>
<dbReference type="InterPro" id="IPR010982">
    <property type="entry name" value="Lambda_DNA-bd_dom_sf"/>
</dbReference>
<dbReference type="Pfam" id="PF13560">
    <property type="entry name" value="HTH_31"/>
    <property type="match status" value="1"/>
</dbReference>
<organism evidence="3 4">
    <name type="scientific">Actinomadura mexicana</name>
    <dbReference type="NCBI Taxonomy" id="134959"/>
    <lineage>
        <taxon>Bacteria</taxon>
        <taxon>Bacillati</taxon>
        <taxon>Actinomycetota</taxon>
        <taxon>Actinomycetes</taxon>
        <taxon>Streptosporangiales</taxon>
        <taxon>Thermomonosporaceae</taxon>
        <taxon>Actinomadura</taxon>
    </lineage>
</organism>
<dbReference type="PROSITE" id="PS50943">
    <property type="entry name" value="HTH_CROC1"/>
    <property type="match status" value="1"/>
</dbReference>
<name>A0A239AS94_9ACTN</name>
<evidence type="ECO:0000256" key="1">
    <source>
        <dbReference type="SAM" id="MobiDB-lite"/>
    </source>
</evidence>